<keyword evidence="1" id="KW-1133">Transmembrane helix</keyword>
<dbReference type="Proteomes" id="UP000195221">
    <property type="component" value="Unassembled WGS sequence"/>
</dbReference>
<feature type="transmembrane region" description="Helical" evidence="1">
    <location>
        <begin position="20"/>
        <end position="39"/>
    </location>
</feature>
<comment type="caution">
    <text evidence="2">The sequence shown here is derived from an EMBL/GenBank/DDBJ whole genome shotgun (WGS) entry which is preliminary data.</text>
</comment>
<proteinExistence type="predicted"/>
<evidence type="ECO:0000313" key="2">
    <source>
        <dbReference type="EMBL" id="OTP75041.1"/>
    </source>
</evidence>
<name>A0A242MUC4_CABSO</name>
<sequence>MTSYKRCIVPERIALTVTVFTYPALVVDRFAAGILLATIRKT</sequence>
<organism evidence="2 3">
    <name type="scientific">Caballeronia sordidicola</name>
    <name type="common">Burkholderia sordidicola</name>
    <dbReference type="NCBI Taxonomy" id="196367"/>
    <lineage>
        <taxon>Bacteria</taxon>
        <taxon>Pseudomonadati</taxon>
        <taxon>Pseudomonadota</taxon>
        <taxon>Betaproteobacteria</taxon>
        <taxon>Burkholderiales</taxon>
        <taxon>Burkholderiaceae</taxon>
        <taxon>Caballeronia</taxon>
    </lineage>
</organism>
<gene>
    <name evidence="2" type="ORF">PAMC26577_14165</name>
</gene>
<protein>
    <submittedName>
        <fullName evidence="2">Uncharacterized protein</fullName>
    </submittedName>
</protein>
<dbReference type="AlphaFoldDB" id="A0A242MUC4"/>
<evidence type="ECO:0000256" key="1">
    <source>
        <dbReference type="SAM" id="Phobius"/>
    </source>
</evidence>
<keyword evidence="1" id="KW-0472">Membrane</keyword>
<accession>A0A242MUC4</accession>
<reference evidence="2 3" key="1">
    <citation type="submission" date="2017-03" db="EMBL/GenBank/DDBJ databases">
        <title>Genome analysis of strain PAMC 26577.</title>
        <authorList>
            <person name="Oh H.-M."/>
            <person name="Yang J.-A."/>
        </authorList>
    </citation>
    <scope>NUCLEOTIDE SEQUENCE [LARGE SCALE GENOMIC DNA]</scope>
    <source>
        <strain evidence="2 3">PAMC 26577</strain>
    </source>
</reference>
<keyword evidence="1" id="KW-0812">Transmembrane</keyword>
<dbReference type="EMBL" id="NBTZ01000055">
    <property type="protein sequence ID" value="OTP75041.1"/>
    <property type="molecule type" value="Genomic_DNA"/>
</dbReference>
<evidence type="ECO:0000313" key="3">
    <source>
        <dbReference type="Proteomes" id="UP000195221"/>
    </source>
</evidence>